<evidence type="ECO:0000313" key="4">
    <source>
        <dbReference type="Proteomes" id="UP001206639"/>
    </source>
</evidence>
<keyword evidence="1" id="KW-0238">DNA-binding</keyword>
<dbReference type="InterPro" id="IPR009057">
    <property type="entry name" value="Homeodomain-like_sf"/>
</dbReference>
<feature type="domain" description="HTH tetR-type" evidence="2">
    <location>
        <begin position="22"/>
        <end position="61"/>
    </location>
</feature>
<accession>A0ABT2MGR9</accession>
<evidence type="ECO:0000259" key="2">
    <source>
        <dbReference type="Pfam" id="PF00440"/>
    </source>
</evidence>
<reference evidence="4" key="1">
    <citation type="submission" date="2023-07" db="EMBL/GenBank/DDBJ databases">
        <authorList>
            <person name="Deng Y."/>
            <person name="Zhang Y.-Q."/>
        </authorList>
    </citation>
    <scope>NUCLEOTIDE SEQUENCE [LARGE SCALE GENOMIC DNA]</scope>
    <source>
        <strain evidence="4">CPCC 205710</strain>
    </source>
</reference>
<organism evidence="3 4">
    <name type="scientific">Mycobacterium deserti</name>
    <dbReference type="NCBI Taxonomy" id="2978347"/>
    <lineage>
        <taxon>Bacteria</taxon>
        <taxon>Bacillati</taxon>
        <taxon>Actinomycetota</taxon>
        <taxon>Actinomycetes</taxon>
        <taxon>Mycobacteriales</taxon>
        <taxon>Mycobacteriaceae</taxon>
        <taxon>Mycobacterium</taxon>
    </lineage>
</organism>
<dbReference type="RefSeq" id="WP_260995550.1">
    <property type="nucleotide sequence ID" value="NZ_JAODWD010000006.1"/>
</dbReference>
<dbReference type="Proteomes" id="UP001206639">
    <property type="component" value="Unassembled WGS sequence"/>
</dbReference>
<dbReference type="Gene3D" id="1.10.357.10">
    <property type="entry name" value="Tetracycline Repressor, domain 2"/>
    <property type="match status" value="1"/>
</dbReference>
<dbReference type="Pfam" id="PF00440">
    <property type="entry name" value="TetR_N"/>
    <property type="match status" value="1"/>
</dbReference>
<gene>
    <name evidence="3" type="ORF">N4S67_24070</name>
</gene>
<dbReference type="EMBL" id="JAODWD010000006">
    <property type="protein sequence ID" value="MCT7661490.1"/>
    <property type="molecule type" value="Genomic_DNA"/>
</dbReference>
<comment type="caution">
    <text evidence="3">The sequence shown here is derived from an EMBL/GenBank/DDBJ whole genome shotgun (WGS) entry which is preliminary data.</text>
</comment>
<proteinExistence type="predicted"/>
<protein>
    <submittedName>
        <fullName evidence="3">TetR/AcrR family transcriptional regulator</fullName>
    </submittedName>
</protein>
<dbReference type="SUPFAM" id="SSF46689">
    <property type="entry name" value="Homeodomain-like"/>
    <property type="match status" value="1"/>
</dbReference>
<evidence type="ECO:0000256" key="1">
    <source>
        <dbReference type="ARBA" id="ARBA00023125"/>
    </source>
</evidence>
<sequence>MAGSSITSPRAQTRRLTADDWIRAGFAILVDGGPDGLRIGRLCEQLDVTKGSFYWHFSDMAAYRCALADAWVGLNDERRRRLENMRGSDPRKRLRAMMRTLVRPDHRALERAMRAWALTDAAVLASVQQSDSRVFGEVRQAFTDLGFGEEEAELRASVLLATGLGLLHGTAPVTHAPADMRERFLDLMLRR</sequence>
<keyword evidence="4" id="KW-1185">Reference proteome</keyword>
<dbReference type="InterPro" id="IPR001647">
    <property type="entry name" value="HTH_TetR"/>
</dbReference>
<name>A0ABT2MGR9_9MYCO</name>
<evidence type="ECO:0000313" key="3">
    <source>
        <dbReference type="EMBL" id="MCT7661490.1"/>
    </source>
</evidence>